<evidence type="ECO:0008006" key="2">
    <source>
        <dbReference type="Google" id="ProtNLM"/>
    </source>
</evidence>
<sequence length="677" mass="79646">MSYDQNKIKFQTYSWVYGTTSFRVSELKYKIEKQLLLVEDLRTLYPESDWKELQSVYFDLLVEAELSKDSAKEIEKDARQKTSSLKDLGLVTEDRKMTSIGKLILETTLDRDNIKFDNVFSLRGDSYLYFKQFLKIEFSKNSDSSYNSFLINPFFALIYSIVKLGSVSNDFFNLLLPIQKDFIELKGLIDSFIANDGSLDIQQILLDKISSMENYQNALNYFLENAKDEENFKTVFMNMKGGKFDLPYKDFYELITSYITSDPMEIKLERLKSLADYISDDLSASLLKKKYYKLLFDLDNKPKKADFKEELIIAFESSFLYRNANFDENFFYLVHLVKWYTNLEKEYSDNNKRFLALTDSLIFEDDNIKLNPIIKVYFDDIIDSLVDNYVLQDKEEYQRKLHHNIELSEINLILEKDIKLFAEQLLSLYPTLDVSRNIQEQIFYFSKNDKLQRFNQLIDTHFSTTSLSELFAHIVAREDDKILNYQNINWDANIPTIFEYLTGIAWYLITNKQSDIADFLNMSLDSNLLPLRFAGGGQSDIICKYSDEDILIEVTLSNDENQRRMELEPVSRHLGRYRLAGNNAYAIFVAPYLDPNVLVGFRSYKYLNYYDRKDTSNFVSGLKIIPLTVEDIKFILENNLKYEKLKSCFENLYQDDEKDGFQWYNNVVNPKIRLLCS</sequence>
<dbReference type="Pfam" id="PF09491">
    <property type="entry name" value="RE_AlwI"/>
    <property type="match status" value="1"/>
</dbReference>
<gene>
    <name evidence="1" type="ORF">LDC_0121</name>
</gene>
<dbReference type="Gene3D" id="3.40.91.50">
    <property type="match status" value="1"/>
</dbReference>
<dbReference type="EMBL" id="ADZX01000009">
    <property type="protein sequence ID" value="EFK97837.1"/>
    <property type="molecule type" value="Genomic_DNA"/>
</dbReference>
<reference evidence="1" key="1">
    <citation type="submission" date="2010-07" db="EMBL/GenBank/DDBJ databases">
        <authorList>
            <consortium name="CONSOLIDER consortium CSD2007-00005"/>
            <person name="Guazzaroni M.-E."/>
            <person name="Richter M."/>
            <person name="Garcia-Salamanca A."/>
            <person name="Yarza P."/>
            <person name="Ferrer M."/>
        </authorList>
    </citation>
    <scope>NUCLEOTIDE SEQUENCE</scope>
</reference>
<reference evidence="1" key="2">
    <citation type="journal article" date="2011" name="Microb. Ecol.">
        <title>Taxonomic and Functional Metagenomic Profiling of the Microbial Community in the Anoxic Sediment of a Sub-saline Shallow Lake (Laguna de Carrizo, Central Spain).</title>
        <authorList>
            <person name="Ferrer M."/>
            <person name="Guazzaroni M.E."/>
            <person name="Richter M."/>
            <person name="Garcia-Salamanca A."/>
            <person name="Yarza P."/>
            <person name="Suarez-Suarez A."/>
            <person name="Solano J."/>
            <person name="Alcaide M."/>
            <person name="van Dillewijn P."/>
            <person name="Molina-Henares M.A."/>
            <person name="Lopez-Cortes N."/>
            <person name="Al-Ramahi Y."/>
            <person name="Guerrero C."/>
            <person name="Acosta A."/>
            <person name="de Eugenio L.I."/>
            <person name="Martinez V."/>
            <person name="Marques S."/>
            <person name="Rojo F."/>
            <person name="Santero E."/>
            <person name="Genilloud O."/>
            <person name="Perez-Perez J."/>
            <person name="Rossello-Mora R."/>
            <person name="Ramos J.L."/>
        </authorList>
    </citation>
    <scope>NUCLEOTIDE SEQUENCE</scope>
</reference>
<dbReference type="AlphaFoldDB" id="D9PF43"/>
<dbReference type="InterPro" id="IPR018573">
    <property type="entry name" value="Restrct_endonuc_II_AlwI"/>
</dbReference>
<organism evidence="1">
    <name type="scientific">sediment metagenome</name>
    <dbReference type="NCBI Taxonomy" id="749907"/>
    <lineage>
        <taxon>unclassified sequences</taxon>
        <taxon>metagenomes</taxon>
        <taxon>ecological metagenomes</taxon>
    </lineage>
</organism>
<name>D9PF43_9ZZZZ</name>
<proteinExistence type="predicted"/>
<comment type="caution">
    <text evidence="1">The sequence shown here is derived from an EMBL/GenBank/DDBJ whole genome shotgun (WGS) entry which is preliminary data.</text>
</comment>
<evidence type="ECO:0000313" key="1">
    <source>
        <dbReference type="EMBL" id="EFK97837.1"/>
    </source>
</evidence>
<accession>D9PF43</accession>
<protein>
    <recommendedName>
        <fullName evidence="2">AlwI restriction endonuclease</fullName>
    </recommendedName>
</protein>